<dbReference type="InterPro" id="IPR007210">
    <property type="entry name" value="ABC_Gly_betaine_transp_sub-bd"/>
</dbReference>
<dbReference type="EMBL" id="PTIX01000003">
    <property type="protein sequence ID" value="PPK69876.1"/>
    <property type="molecule type" value="Genomic_DNA"/>
</dbReference>
<feature type="signal peptide" evidence="2">
    <location>
        <begin position="1"/>
        <end position="20"/>
    </location>
</feature>
<dbReference type="Proteomes" id="UP000239203">
    <property type="component" value="Unassembled WGS sequence"/>
</dbReference>
<keyword evidence="2" id="KW-0732">Signal</keyword>
<organism evidence="4 5">
    <name type="scientific">Actinokineospora auranticolor</name>
    <dbReference type="NCBI Taxonomy" id="155976"/>
    <lineage>
        <taxon>Bacteria</taxon>
        <taxon>Bacillati</taxon>
        <taxon>Actinomycetota</taxon>
        <taxon>Actinomycetes</taxon>
        <taxon>Pseudonocardiales</taxon>
        <taxon>Pseudonocardiaceae</taxon>
        <taxon>Actinokineospora</taxon>
    </lineage>
</organism>
<comment type="caution">
    <text evidence="4">The sequence shown here is derived from an EMBL/GenBank/DDBJ whole genome shotgun (WGS) entry which is preliminary data.</text>
</comment>
<accession>A0A2S6GXG4</accession>
<dbReference type="Gene3D" id="3.40.190.120">
    <property type="entry name" value="Osmoprotection protein (prox), domain 2"/>
    <property type="match status" value="1"/>
</dbReference>
<gene>
    <name evidence="4" type="ORF">CLV40_103486</name>
</gene>
<dbReference type="Gene3D" id="3.40.190.10">
    <property type="entry name" value="Periplasmic binding protein-like II"/>
    <property type="match status" value="1"/>
</dbReference>
<dbReference type="OrthoDB" id="9781705at2"/>
<evidence type="ECO:0000256" key="1">
    <source>
        <dbReference type="SAM" id="MobiDB-lite"/>
    </source>
</evidence>
<dbReference type="AlphaFoldDB" id="A0A2S6GXG4"/>
<sequence length="313" mass="32448">MKRVLTGLAGVVAAALTLTACGGSSDPLAQPQPTTGAATTTTGAPASTDTVVIGSANFPESTLIAEIYAGALEAKGVKVSKKLNIGSRETYYLGLQDGSIDLIPEYTGVLLTHVDKTAKATEADEVYAALQKALPEKLTVLEKSDAEDKDAVVVTKQTADSLKLKTIEDLAKAGPVVIGGPPEFQKRADGLPGLKETYNLEAKEFKPLDVGGPLTVDALKTGAVQAADLFTTDPAIAANDFVVLEDPKSNFAAQNVVPLINKAKATDTVKQVLNAVAAKLTTETLIELNGKLSAPDKPDAAKVAKEWLAKAGI</sequence>
<feature type="domain" description="ABC-type glycine betaine transport system substrate-binding" evidence="3">
    <location>
        <begin position="49"/>
        <end position="310"/>
    </location>
</feature>
<proteinExistence type="predicted"/>
<protein>
    <submittedName>
        <fullName evidence="4">Osmoprotectant transport system substrate-binding protein</fullName>
    </submittedName>
</protein>
<evidence type="ECO:0000256" key="2">
    <source>
        <dbReference type="SAM" id="SignalP"/>
    </source>
</evidence>
<dbReference type="GO" id="GO:0043190">
    <property type="term" value="C:ATP-binding cassette (ABC) transporter complex"/>
    <property type="evidence" value="ECO:0007669"/>
    <property type="project" value="InterPro"/>
</dbReference>
<keyword evidence="5" id="KW-1185">Reference proteome</keyword>
<dbReference type="PROSITE" id="PS51257">
    <property type="entry name" value="PROKAR_LIPOPROTEIN"/>
    <property type="match status" value="1"/>
</dbReference>
<reference evidence="4 5" key="1">
    <citation type="submission" date="2018-02" db="EMBL/GenBank/DDBJ databases">
        <title>Genomic Encyclopedia of Archaeal and Bacterial Type Strains, Phase II (KMG-II): from individual species to whole genera.</title>
        <authorList>
            <person name="Goeker M."/>
        </authorList>
    </citation>
    <scope>NUCLEOTIDE SEQUENCE [LARGE SCALE GENOMIC DNA]</scope>
    <source>
        <strain evidence="4 5">YU 961-1</strain>
    </source>
</reference>
<dbReference type="SUPFAM" id="SSF53850">
    <property type="entry name" value="Periplasmic binding protein-like II"/>
    <property type="match status" value="1"/>
</dbReference>
<dbReference type="CDD" id="cd13606">
    <property type="entry name" value="PBP2_ProX_like"/>
    <property type="match status" value="1"/>
</dbReference>
<evidence type="ECO:0000313" key="5">
    <source>
        <dbReference type="Proteomes" id="UP000239203"/>
    </source>
</evidence>
<evidence type="ECO:0000259" key="3">
    <source>
        <dbReference type="Pfam" id="PF04069"/>
    </source>
</evidence>
<dbReference type="GO" id="GO:0022857">
    <property type="term" value="F:transmembrane transporter activity"/>
    <property type="evidence" value="ECO:0007669"/>
    <property type="project" value="InterPro"/>
</dbReference>
<feature type="region of interest" description="Disordered" evidence="1">
    <location>
        <begin position="25"/>
        <end position="44"/>
    </location>
</feature>
<feature type="chain" id="PRO_5038481082" evidence="2">
    <location>
        <begin position="21"/>
        <end position="313"/>
    </location>
</feature>
<evidence type="ECO:0000313" key="4">
    <source>
        <dbReference type="EMBL" id="PPK69876.1"/>
    </source>
</evidence>
<dbReference type="Pfam" id="PF04069">
    <property type="entry name" value="OpuAC"/>
    <property type="match status" value="1"/>
</dbReference>
<dbReference type="RefSeq" id="WP_104478259.1">
    <property type="nucleotide sequence ID" value="NZ_CP154825.1"/>
</dbReference>
<name>A0A2S6GXG4_9PSEU</name>